<dbReference type="InterPro" id="IPR045358">
    <property type="entry name" value="Ty3_capsid"/>
</dbReference>
<dbReference type="GO" id="GO:0003676">
    <property type="term" value="F:nucleic acid binding"/>
    <property type="evidence" value="ECO:0007669"/>
    <property type="project" value="InterPro"/>
</dbReference>
<dbReference type="AlphaFoldDB" id="A0A7H9HYU1"/>
<dbReference type="Pfam" id="PF19259">
    <property type="entry name" value="Ty3_capsid"/>
    <property type="match status" value="1"/>
</dbReference>
<feature type="domain" description="CCHC-type" evidence="2">
    <location>
        <begin position="219"/>
        <end position="233"/>
    </location>
</feature>
<gene>
    <name evidence="3" type="ORF">HG537_0F05180</name>
</gene>
<keyword evidence="4" id="KW-1185">Reference proteome</keyword>
<dbReference type="EMBL" id="CP059272">
    <property type="protein sequence ID" value="QLQ81756.1"/>
    <property type="molecule type" value="Genomic_DNA"/>
</dbReference>
<dbReference type="GO" id="GO:0008270">
    <property type="term" value="F:zinc ion binding"/>
    <property type="evidence" value="ECO:0007669"/>
    <property type="project" value="UniProtKB-KW"/>
</dbReference>
<keyword evidence="1" id="KW-0863">Zinc-finger</keyword>
<accession>A0A7H9HYU1</accession>
<evidence type="ECO:0000313" key="4">
    <source>
        <dbReference type="Proteomes" id="UP000510647"/>
    </source>
</evidence>
<protein>
    <recommendedName>
        <fullName evidence="2">CCHC-type domain-containing protein</fullName>
    </recommendedName>
</protein>
<keyword evidence="1" id="KW-0479">Metal-binding</keyword>
<organism evidence="3 4">
    <name type="scientific">Torulaspora globosa</name>
    <dbReference type="NCBI Taxonomy" id="48254"/>
    <lineage>
        <taxon>Eukaryota</taxon>
        <taxon>Fungi</taxon>
        <taxon>Dikarya</taxon>
        <taxon>Ascomycota</taxon>
        <taxon>Saccharomycotina</taxon>
        <taxon>Saccharomycetes</taxon>
        <taxon>Saccharomycetales</taxon>
        <taxon>Saccharomycetaceae</taxon>
        <taxon>Torulaspora</taxon>
    </lineage>
</organism>
<reference evidence="3 4" key="1">
    <citation type="submission" date="2020-06" db="EMBL/GenBank/DDBJ databases">
        <title>The yeast mating-type switching endonuclease HO is a domesticated member of an unorthodox homing genetic element family.</title>
        <authorList>
            <person name="Coughlan A.Y."/>
            <person name="Lombardi L."/>
            <person name="Braun-Galleani S."/>
            <person name="Martos A.R."/>
            <person name="Galeote V."/>
            <person name="Bigey F."/>
            <person name="Dequin S."/>
            <person name="Byrne K.P."/>
            <person name="Wolfe K.H."/>
        </authorList>
    </citation>
    <scope>NUCLEOTIDE SEQUENCE [LARGE SCALE GENOMIC DNA]</scope>
    <source>
        <strain evidence="3 4">CBS2947</strain>
    </source>
</reference>
<dbReference type="OrthoDB" id="1936908at2759"/>
<dbReference type="Proteomes" id="UP000510647">
    <property type="component" value="Chromosome 6"/>
</dbReference>
<name>A0A7H9HYU1_9SACH</name>
<dbReference type="InterPro" id="IPR001878">
    <property type="entry name" value="Znf_CCHC"/>
</dbReference>
<keyword evidence="1" id="KW-0862">Zinc</keyword>
<dbReference type="PROSITE" id="PS50158">
    <property type="entry name" value="ZF_CCHC"/>
    <property type="match status" value="1"/>
</dbReference>
<evidence type="ECO:0000313" key="3">
    <source>
        <dbReference type="EMBL" id="QLQ81756.1"/>
    </source>
</evidence>
<proteinExistence type="predicted"/>
<evidence type="ECO:0000259" key="2">
    <source>
        <dbReference type="PROSITE" id="PS50158"/>
    </source>
</evidence>
<sequence>MSSQYIPNASEPLEFSGYGEPLAIANFLTRMDQHLQFEFSDDYDKILYFAECLTDGAAVWFAELSEESLRHSTFDDFMKQFKRRYYNEHQIDSILTQLRYCIHRESLEAYNNEFNALAAAIPDTLVSPKCKLSFYLSGLRKPLQITVKYQRPDSLKSAMILASNSCWEDHSVKSDDLHSQMEIDTIRTGYNRRRTDSSNTRKARLTEEERKFLRKLGICFRCRDGKHMAKDCPLASST</sequence>
<evidence type="ECO:0000256" key="1">
    <source>
        <dbReference type="PROSITE-ProRule" id="PRU00047"/>
    </source>
</evidence>